<dbReference type="GO" id="GO:0016791">
    <property type="term" value="F:phosphatase activity"/>
    <property type="evidence" value="ECO:0007669"/>
    <property type="project" value="TreeGrafter"/>
</dbReference>
<dbReference type="InterPro" id="IPR001345">
    <property type="entry name" value="PG/BPGM_mutase_AS"/>
</dbReference>
<accession>A0A3Q9UUC9</accession>
<dbReference type="RefSeq" id="WP_127887828.1">
    <property type="nucleotide sequence ID" value="NZ_CP028137.1"/>
</dbReference>
<reference evidence="4 5" key="1">
    <citation type="submission" date="2018-03" db="EMBL/GenBank/DDBJ databases">
        <title>Bacteriophage NCPPB3778 and a type I-E CRISPR drive the evolution of the US Biological Select Agent, Rathayibacter toxicus.</title>
        <authorList>
            <person name="Davis E.W.II."/>
            <person name="Tabima J.F."/>
            <person name="Weisberg A.J."/>
            <person name="Dantas Lopes L."/>
            <person name="Wiseman M.S."/>
            <person name="Wiseman M.S."/>
            <person name="Pupko T."/>
            <person name="Belcher M.S."/>
            <person name="Sechler A.J."/>
            <person name="Tancos M.A."/>
            <person name="Schroeder B.K."/>
            <person name="Murray T.D."/>
            <person name="Luster D.G."/>
            <person name="Schneider W.L."/>
            <person name="Rogers E."/>
            <person name="Andreote F.D."/>
            <person name="Grunwald N.J."/>
            <person name="Putnam M.L."/>
            <person name="Chang J.H."/>
        </authorList>
    </citation>
    <scope>NUCLEOTIDE SEQUENCE [LARGE SCALE GENOMIC DNA]</scope>
    <source>
        <strain evidence="4 5">DSM 15932</strain>
    </source>
</reference>
<dbReference type="KEGG" id="rfs:C1I64_15555"/>
<keyword evidence="1" id="KW-0324">Glycolysis</keyword>
<dbReference type="SUPFAM" id="SSF53254">
    <property type="entry name" value="Phosphoglycerate mutase-like"/>
    <property type="match status" value="1"/>
</dbReference>
<feature type="region of interest" description="Disordered" evidence="3">
    <location>
        <begin position="233"/>
        <end position="264"/>
    </location>
</feature>
<dbReference type="Pfam" id="PF00300">
    <property type="entry name" value="His_Phos_1"/>
    <property type="match status" value="1"/>
</dbReference>
<protein>
    <submittedName>
        <fullName evidence="4">Histidine phosphatase family protein</fullName>
    </submittedName>
</protein>
<dbReference type="PANTHER" id="PTHR48100:SF1">
    <property type="entry name" value="HISTIDINE PHOSPHATASE FAMILY PROTEIN-RELATED"/>
    <property type="match status" value="1"/>
</dbReference>
<gene>
    <name evidence="4" type="ORF">C1I64_15555</name>
</gene>
<feature type="compositionally biased region" description="Basic and acidic residues" evidence="3">
    <location>
        <begin position="37"/>
        <end position="50"/>
    </location>
</feature>
<evidence type="ECO:0000256" key="2">
    <source>
        <dbReference type="ARBA" id="ARBA00023235"/>
    </source>
</evidence>
<evidence type="ECO:0000256" key="1">
    <source>
        <dbReference type="ARBA" id="ARBA00023152"/>
    </source>
</evidence>
<evidence type="ECO:0000313" key="4">
    <source>
        <dbReference type="EMBL" id="AZZ53307.1"/>
    </source>
</evidence>
<dbReference type="InterPro" id="IPR013078">
    <property type="entry name" value="His_Pase_superF_clade-1"/>
</dbReference>
<dbReference type="AlphaFoldDB" id="A0A3Q9UUC9"/>
<proteinExistence type="predicted"/>
<dbReference type="InterPro" id="IPR029033">
    <property type="entry name" value="His_PPase_superfam"/>
</dbReference>
<evidence type="ECO:0000256" key="3">
    <source>
        <dbReference type="SAM" id="MobiDB-lite"/>
    </source>
</evidence>
<evidence type="ECO:0000313" key="5">
    <source>
        <dbReference type="Proteomes" id="UP000285317"/>
    </source>
</evidence>
<dbReference type="EMBL" id="CP028137">
    <property type="protein sequence ID" value="AZZ53307.1"/>
    <property type="molecule type" value="Genomic_DNA"/>
</dbReference>
<feature type="region of interest" description="Disordered" evidence="3">
    <location>
        <begin position="35"/>
        <end position="56"/>
    </location>
</feature>
<sequence length="264" mass="28604">MSSSPSTGPRTSGPTELLLVRHGESVANIAASAAEAEGAHDIAVDRRDPDVELSPAGREQARALGRWLADGNAPVAAWSSPYLRASSTAQLAFEEAGLDLVPRLDERLRDRDLGIADRLTTAGFRARFPEEAARRDWLGKFYYRPPGGESWTDLAQRVRSFLDHLDVVAPAGPVALFCHDAVVLIIRSVCEGLTERELLDIGRATPVANASVTRLVRDGDAWTLERFNETAHLEESSAPVTRHDTGDDTAVDTAVDDPRGRTDS</sequence>
<dbReference type="CDD" id="cd07067">
    <property type="entry name" value="HP_PGM_like"/>
    <property type="match status" value="1"/>
</dbReference>
<organism evidence="4 5">
    <name type="scientific">Rathayibacter festucae DSM 15932</name>
    <dbReference type="NCBI Taxonomy" id="1328866"/>
    <lineage>
        <taxon>Bacteria</taxon>
        <taxon>Bacillati</taxon>
        <taxon>Actinomycetota</taxon>
        <taxon>Actinomycetes</taxon>
        <taxon>Micrococcales</taxon>
        <taxon>Microbacteriaceae</taxon>
        <taxon>Rathayibacter</taxon>
    </lineage>
</organism>
<dbReference type="Proteomes" id="UP000285317">
    <property type="component" value="Chromosome"/>
</dbReference>
<feature type="compositionally biased region" description="Basic and acidic residues" evidence="3">
    <location>
        <begin position="233"/>
        <end position="246"/>
    </location>
</feature>
<dbReference type="Gene3D" id="3.40.50.1240">
    <property type="entry name" value="Phosphoglycerate mutase-like"/>
    <property type="match status" value="1"/>
</dbReference>
<dbReference type="PANTHER" id="PTHR48100">
    <property type="entry name" value="BROAD-SPECIFICITY PHOSPHATASE YOR283W-RELATED"/>
    <property type="match status" value="1"/>
</dbReference>
<dbReference type="SMART" id="SM00855">
    <property type="entry name" value="PGAM"/>
    <property type="match status" value="1"/>
</dbReference>
<keyword evidence="2" id="KW-0413">Isomerase</keyword>
<dbReference type="PROSITE" id="PS00175">
    <property type="entry name" value="PG_MUTASE"/>
    <property type="match status" value="1"/>
</dbReference>
<dbReference type="InterPro" id="IPR050275">
    <property type="entry name" value="PGM_Phosphatase"/>
</dbReference>
<dbReference type="GO" id="GO:0005737">
    <property type="term" value="C:cytoplasm"/>
    <property type="evidence" value="ECO:0007669"/>
    <property type="project" value="TreeGrafter"/>
</dbReference>
<name>A0A3Q9UUC9_9MICO</name>